<dbReference type="InterPro" id="IPR023093">
    <property type="entry name" value="ScpA-like_C"/>
</dbReference>
<evidence type="ECO:0000259" key="6">
    <source>
        <dbReference type="Pfam" id="PF04825"/>
    </source>
</evidence>
<dbReference type="Pfam" id="PF04824">
    <property type="entry name" value="Rad21_Rec8"/>
    <property type="match status" value="1"/>
</dbReference>
<dbReference type="GO" id="GO:0008278">
    <property type="term" value="C:cohesin complex"/>
    <property type="evidence" value="ECO:0007669"/>
    <property type="project" value="InterPro"/>
</dbReference>
<dbReference type="InterPro" id="IPR036390">
    <property type="entry name" value="WH_DNA-bd_sf"/>
</dbReference>
<dbReference type="GO" id="GO:1990414">
    <property type="term" value="P:replication-born double-strand break repair via sister chromatid exchange"/>
    <property type="evidence" value="ECO:0007669"/>
    <property type="project" value="TreeGrafter"/>
</dbReference>
<dbReference type="InterPro" id="IPR006910">
    <property type="entry name" value="Rad21_Rec8_N"/>
</dbReference>
<comment type="caution">
    <text evidence="7">The sequence shown here is derived from an EMBL/GenBank/DDBJ whole genome shotgun (WGS) entry which is preliminary data.</text>
</comment>
<comment type="similarity">
    <text evidence="2">Belongs to the rad21 family.</text>
</comment>
<keyword evidence="3" id="KW-0539">Nucleus</keyword>
<dbReference type="InterPro" id="IPR006909">
    <property type="entry name" value="Rad21/Rec8_C_eu"/>
</dbReference>
<feature type="region of interest" description="Disordered" evidence="4">
    <location>
        <begin position="233"/>
        <end position="266"/>
    </location>
</feature>
<organism evidence="7 8">
    <name type="scientific">Cyanidium caldarium</name>
    <name type="common">Red alga</name>
    <dbReference type="NCBI Taxonomy" id="2771"/>
    <lineage>
        <taxon>Eukaryota</taxon>
        <taxon>Rhodophyta</taxon>
        <taxon>Bangiophyceae</taxon>
        <taxon>Cyanidiales</taxon>
        <taxon>Cyanidiaceae</taxon>
        <taxon>Cyanidium</taxon>
    </lineage>
</organism>
<keyword evidence="8" id="KW-1185">Reference proteome</keyword>
<feature type="region of interest" description="Disordered" evidence="4">
    <location>
        <begin position="295"/>
        <end position="341"/>
    </location>
</feature>
<dbReference type="Pfam" id="PF04825">
    <property type="entry name" value="Rad21_Rec8_N"/>
    <property type="match status" value="1"/>
</dbReference>
<name>A0AAV9J0U7_CYACA</name>
<evidence type="ECO:0000256" key="4">
    <source>
        <dbReference type="SAM" id="MobiDB-lite"/>
    </source>
</evidence>
<dbReference type="InterPro" id="IPR039781">
    <property type="entry name" value="Rad21/Rec8-like"/>
</dbReference>
<feature type="domain" description="Rad21/Rec8-like protein N-terminal" evidence="6">
    <location>
        <begin position="1"/>
        <end position="92"/>
    </location>
</feature>
<protein>
    <submittedName>
        <fullName evidence="7">Uncharacterized protein</fullName>
    </submittedName>
</protein>
<dbReference type="EMBL" id="JANCYW010000015">
    <property type="protein sequence ID" value="KAK4537945.1"/>
    <property type="molecule type" value="Genomic_DNA"/>
</dbReference>
<dbReference type="GO" id="GO:0007062">
    <property type="term" value="P:sister chromatid cohesion"/>
    <property type="evidence" value="ECO:0007669"/>
    <property type="project" value="InterPro"/>
</dbReference>
<dbReference type="GO" id="GO:0005634">
    <property type="term" value="C:nucleus"/>
    <property type="evidence" value="ECO:0007669"/>
    <property type="project" value="UniProtKB-SubCell"/>
</dbReference>
<dbReference type="Gene3D" id="1.10.10.580">
    <property type="entry name" value="Structural maintenance of chromosome 1. Chain E"/>
    <property type="match status" value="1"/>
</dbReference>
<comment type="subcellular location">
    <subcellularLocation>
        <location evidence="1">Nucleus</location>
    </subcellularLocation>
</comment>
<sequence>MFYAPPVLTKKGPLAKVWLAATFHVKLTKTQVFSTDVTESCRKIAAPDFPMALRLTSSLLLGVSRIHNRQAHYVLCEASDAVAKIRWAFRAAGGAGSTATASATEGGWHAHASTATVAALAAITLGSVVAGASAGGGLTVGDPQQQELLAQHLAALLLGITDSADGGGDAALSPLLPVADGERGRRWQRPSLLHCAAEEAITLRGSPFRHSLGSAAGTDALLEVEVARRDSGAPAAAAPVPYLPSFTPASDRKELQAGTPEMARDASVALAPPAWPSPVGDQFTPAPMDLSFAESDDAAKTPAAQRSAIPGAAASATTPEALNRSERAPARRRRAPAAASVDNATELAGHVIRRALADSSDLVRAPVTDEMPGAVSMSAVAVTQLLQQMLPLADTFPAPALRQAWNAWVSPLSIAAVDEPQSVDVSLPSPAPAQTSLLADQSDMLAGMGGDAMASPPWSHSPFSVAAAPKSRLDEIAEAPSAPDTHAHWSIRTARLHDYLQSVAAAAAAAEDGASAPATVTLLPLLHREQCSRRTVARTLYELAVLASSGAIRVSQPQPYGDIVAQFGAAAAAA</sequence>
<evidence type="ECO:0000259" key="5">
    <source>
        <dbReference type="Pfam" id="PF04824"/>
    </source>
</evidence>
<dbReference type="SUPFAM" id="SSF46785">
    <property type="entry name" value="Winged helix' DNA-binding domain"/>
    <property type="match status" value="1"/>
</dbReference>
<dbReference type="GO" id="GO:0003682">
    <property type="term" value="F:chromatin binding"/>
    <property type="evidence" value="ECO:0007669"/>
    <property type="project" value="TreeGrafter"/>
</dbReference>
<dbReference type="PANTHER" id="PTHR12585:SF69">
    <property type="entry name" value="FI11703P"/>
    <property type="match status" value="1"/>
</dbReference>
<dbReference type="PANTHER" id="PTHR12585">
    <property type="entry name" value="SCC1 / RAD21 FAMILY MEMBER"/>
    <property type="match status" value="1"/>
</dbReference>
<evidence type="ECO:0000256" key="2">
    <source>
        <dbReference type="ARBA" id="ARBA00009870"/>
    </source>
</evidence>
<evidence type="ECO:0000313" key="8">
    <source>
        <dbReference type="Proteomes" id="UP001301350"/>
    </source>
</evidence>
<evidence type="ECO:0000256" key="3">
    <source>
        <dbReference type="ARBA" id="ARBA00023242"/>
    </source>
</evidence>
<gene>
    <name evidence="7" type="ORF">CDCA_CDCA15G3970</name>
</gene>
<evidence type="ECO:0000256" key="1">
    <source>
        <dbReference type="ARBA" id="ARBA00004123"/>
    </source>
</evidence>
<dbReference type="Proteomes" id="UP001301350">
    <property type="component" value="Unassembled WGS sequence"/>
</dbReference>
<proteinExistence type="inferred from homology"/>
<accession>A0AAV9J0U7</accession>
<dbReference type="AlphaFoldDB" id="A0AAV9J0U7"/>
<feature type="domain" description="Rad21/Rec8-like protein C-terminal eukaryotic" evidence="5">
    <location>
        <begin position="529"/>
        <end position="568"/>
    </location>
</feature>
<reference evidence="7 8" key="1">
    <citation type="submission" date="2022-07" db="EMBL/GenBank/DDBJ databases">
        <title>Genome-wide signatures of adaptation to extreme environments.</title>
        <authorList>
            <person name="Cho C.H."/>
            <person name="Yoon H.S."/>
        </authorList>
    </citation>
    <scope>NUCLEOTIDE SEQUENCE [LARGE SCALE GENOMIC DNA]</scope>
    <source>
        <strain evidence="7 8">DBV 063 E5</strain>
    </source>
</reference>
<evidence type="ECO:0000313" key="7">
    <source>
        <dbReference type="EMBL" id="KAK4537945.1"/>
    </source>
</evidence>